<feature type="compositionally biased region" description="Basic and acidic residues" evidence="1">
    <location>
        <begin position="12"/>
        <end position="22"/>
    </location>
</feature>
<dbReference type="Pfam" id="PF01814">
    <property type="entry name" value="Hemerythrin"/>
    <property type="match status" value="1"/>
</dbReference>
<evidence type="ECO:0000259" key="2">
    <source>
        <dbReference type="Pfam" id="PF01814"/>
    </source>
</evidence>
<evidence type="ECO:0000313" key="4">
    <source>
        <dbReference type="Proteomes" id="UP000244090"/>
    </source>
</evidence>
<comment type="caution">
    <text evidence="3">The sequence shown here is derived from an EMBL/GenBank/DDBJ whole genome shotgun (WGS) entry which is preliminary data.</text>
</comment>
<evidence type="ECO:0000256" key="1">
    <source>
        <dbReference type="SAM" id="MobiDB-lite"/>
    </source>
</evidence>
<protein>
    <submittedName>
        <fullName evidence="3">Hemerythrin HHE cation binding domain-containing protein</fullName>
    </submittedName>
</protein>
<reference evidence="3 4" key="1">
    <citation type="submission" date="2018-04" db="EMBL/GenBank/DDBJ databases">
        <title>Genomic Encyclopedia of Archaeal and Bacterial Type Strains, Phase II (KMG-II): from individual species to whole genera.</title>
        <authorList>
            <person name="Goeker M."/>
        </authorList>
    </citation>
    <scope>NUCLEOTIDE SEQUENCE [LARGE SCALE GENOMIC DNA]</scope>
    <source>
        <strain evidence="3 4">DSM 25731</strain>
    </source>
</reference>
<keyword evidence="4" id="KW-1185">Reference proteome</keyword>
<sequence length="184" mass="21822">MQKVFNPTSFPKKKEKEKNKPDSLHLLNYQPKKIAMKIFEAIRKDHDIQRKLLDELINTSGDTERRDQVFEALKHELLIHEDAEERHFYKPLISDDMMQQHARHGIAEHHEIDELVEKLENTKQDSSAWLKYAKDLKHKVEHHLEDEEHTFFQLAGKTLTEDEKESLATKYVDFMEEARNGVAH</sequence>
<dbReference type="CDD" id="cd12108">
    <property type="entry name" value="Hr-like"/>
    <property type="match status" value="1"/>
</dbReference>
<proteinExistence type="predicted"/>
<feature type="region of interest" description="Disordered" evidence="1">
    <location>
        <begin position="1"/>
        <end position="22"/>
    </location>
</feature>
<accession>A0A2T6BRV7</accession>
<organism evidence="3 4">
    <name type="scientific">Kordia periserrulae</name>
    <dbReference type="NCBI Taxonomy" id="701523"/>
    <lineage>
        <taxon>Bacteria</taxon>
        <taxon>Pseudomonadati</taxon>
        <taxon>Bacteroidota</taxon>
        <taxon>Flavobacteriia</taxon>
        <taxon>Flavobacteriales</taxon>
        <taxon>Flavobacteriaceae</taxon>
        <taxon>Kordia</taxon>
    </lineage>
</organism>
<dbReference type="Proteomes" id="UP000244090">
    <property type="component" value="Unassembled WGS sequence"/>
</dbReference>
<feature type="domain" description="Hemerythrin-like" evidence="2">
    <location>
        <begin position="38"/>
        <end position="155"/>
    </location>
</feature>
<dbReference type="InterPro" id="IPR012312">
    <property type="entry name" value="Hemerythrin-like"/>
</dbReference>
<dbReference type="AlphaFoldDB" id="A0A2T6BRV7"/>
<name>A0A2T6BRV7_9FLAO</name>
<gene>
    <name evidence="3" type="ORF">C8N46_112119</name>
</gene>
<dbReference type="PANTHER" id="PTHR35585:SF1">
    <property type="entry name" value="HHE DOMAIN PROTEIN (AFU_ORTHOLOGUE AFUA_4G00730)"/>
    <property type="match status" value="1"/>
</dbReference>
<dbReference type="Gene3D" id="1.20.120.520">
    <property type="entry name" value="nmb1532 protein domain like"/>
    <property type="match status" value="1"/>
</dbReference>
<dbReference type="PANTHER" id="PTHR35585">
    <property type="entry name" value="HHE DOMAIN PROTEIN (AFU_ORTHOLOGUE AFUA_4G00730)"/>
    <property type="match status" value="1"/>
</dbReference>
<dbReference type="EMBL" id="QBKT01000012">
    <property type="protein sequence ID" value="PTX58811.1"/>
    <property type="molecule type" value="Genomic_DNA"/>
</dbReference>
<evidence type="ECO:0000313" key="3">
    <source>
        <dbReference type="EMBL" id="PTX58811.1"/>
    </source>
</evidence>